<evidence type="ECO:0000256" key="1">
    <source>
        <dbReference type="ARBA" id="ARBA00004240"/>
    </source>
</evidence>
<dbReference type="InterPro" id="IPR033403">
    <property type="entry name" value="DUF5110"/>
</dbReference>
<evidence type="ECO:0000259" key="12">
    <source>
        <dbReference type="Pfam" id="PF01055"/>
    </source>
</evidence>
<name>A0A061BB44_CYBFA</name>
<dbReference type="GO" id="GO:0005975">
    <property type="term" value="P:carbohydrate metabolic process"/>
    <property type="evidence" value="ECO:0007669"/>
    <property type="project" value="InterPro"/>
</dbReference>
<evidence type="ECO:0000256" key="7">
    <source>
        <dbReference type="ARBA" id="ARBA00023180"/>
    </source>
</evidence>
<dbReference type="AlphaFoldDB" id="A0A061BB44"/>
<feature type="domain" description="Glycosyl hydrolase family 31 C-terminal" evidence="15">
    <location>
        <begin position="696"/>
        <end position="781"/>
    </location>
</feature>
<dbReference type="GO" id="GO:0090599">
    <property type="term" value="F:alpha-glucosidase activity"/>
    <property type="evidence" value="ECO:0007669"/>
    <property type="project" value="TreeGrafter"/>
</dbReference>
<dbReference type="OrthoDB" id="1334205at2759"/>
<dbReference type="InterPro" id="IPR048395">
    <property type="entry name" value="Glyco_hydro_31_C"/>
</dbReference>
<dbReference type="Gene3D" id="2.60.40.1180">
    <property type="entry name" value="Golgi alpha-mannosidase II"/>
    <property type="match status" value="2"/>
</dbReference>
<dbReference type="PANTHER" id="PTHR22762:SF54">
    <property type="entry name" value="BCDNA.GH04962"/>
    <property type="match status" value="1"/>
</dbReference>
<dbReference type="InterPro" id="IPR013780">
    <property type="entry name" value="Glyco_hydro_b"/>
</dbReference>
<evidence type="ECO:0000256" key="4">
    <source>
        <dbReference type="ARBA" id="ARBA00022729"/>
    </source>
</evidence>
<reference evidence="18" key="2">
    <citation type="journal article" date="2017" name="Genome Announc.">
        <title>Genome sequences of Cyberlindnera fabianii 65, Pichia kudriavzevii 129, and Saccharomyces cerevisiae 131 isolated from fermented masau fruits in Zimbabwe.</title>
        <authorList>
            <person name="van Rijswijck I.M.H."/>
            <person name="Derks M.F.L."/>
            <person name="Abee T."/>
            <person name="de Ridder D."/>
            <person name="Smid E.J."/>
        </authorList>
    </citation>
    <scope>NUCLEOTIDE SEQUENCE [LARGE SCALE GENOMIC DNA]</scope>
    <source>
        <strain evidence="18">65</strain>
    </source>
</reference>
<keyword evidence="6" id="KW-0256">Endoplasmic reticulum</keyword>
<evidence type="ECO:0000259" key="14">
    <source>
        <dbReference type="Pfam" id="PF17137"/>
    </source>
</evidence>
<feature type="chain" id="PRO_5015026849" description="Glucosidase II subunit alpha" evidence="11">
    <location>
        <begin position="22"/>
        <end position="909"/>
    </location>
</feature>
<keyword evidence="18" id="KW-1185">Reference proteome</keyword>
<keyword evidence="8 10" id="KW-0326">Glycosidase</keyword>
<evidence type="ECO:0000259" key="15">
    <source>
        <dbReference type="Pfam" id="PF21365"/>
    </source>
</evidence>
<dbReference type="InterPro" id="IPR017853">
    <property type="entry name" value="GH"/>
</dbReference>
<dbReference type="InterPro" id="IPR011013">
    <property type="entry name" value="Gal_mutarotase_sf_dom"/>
</dbReference>
<keyword evidence="4 11" id="KW-0732">Signal</keyword>
<dbReference type="GO" id="GO:0006491">
    <property type="term" value="P:N-glycan processing"/>
    <property type="evidence" value="ECO:0007669"/>
    <property type="project" value="TreeGrafter"/>
</dbReference>
<dbReference type="Pfam" id="PF01055">
    <property type="entry name" value="Glyco_hydro_31_2nd"/>
    <property type="match status" value="1"/>
</dbReference>
<reference evidence="17" key="3">
    <citation type="submission" date="2017-01" db="EMBL/GenBank/DDBJ databases">
        <authorList>
            <person name="Mah S.A."/>
            <person name="Swanson W.J."/>
            <person name="Moy G.W."/>
            <person name="Vacquier V.D."/>
        </authorList>
    </citation>
    <scope>NUCLEOTIDE SEQUENCE [LARGE SCALE GENOMIC DNA]</scope>
    <source>
        <strain evidence="17">65</strain>
    </source>
</reference>
<dbReference type="GO" id="GO:0017177">
    <property type="term" value="C:glucosidase II complex"/>
    <property type="evidence" value="ECO:0007669"/>
    <property type="project" value="TreeGrafter"/>
</dbReference>
<dbReference type="InterPro" id="IPR025887">
    <property type="entry name" value="Glyco_hydro_31_N_dom"/>
</dbReference>
<dbReference type="Pfam" id="PF13802">
    <property type="entry name" value="Gal_mutarotas_2"/>
    <property type="match status" value="1"/>
</dbReference>
<reference evidence="16" key="1">
    <citation type="journal article" date="2014" name="Genome Announc.">
        <title>Genome sequence of the yeast Cyberlindnera fabianii (Hansenula fabianii).</title>
        <authorList>
            <person name="Freel K.C."/>
            <person name="Sarilar V."/>
            <person name="Neuveglise C."/>
            <person name="Devillers H."/>
            <person name="Friedrich A."/>
            <person name="Schacherer J."/>
        </authorList>
    </citation>
    <scope>NUCLEOTIDE SEQUENCE</scope>
    <source>
        <strain evidence="16">YJS4271</strain>
    </source>
</reference>
<evidence type="ECO:0000256" key="2">
    <source>
        <dbReference type="ARBA" id="ARBA00004833"/>
    </source>
</evidence>
<evidence type="ECO:0000313" key="17">
    <source>
        <dbReference type="EMBL" id="ONH65377.1"/>
    </source>
</evidence>
<dbReference type="EMBL" id="LK052915">
    <property type="protein sequence ID" value="CDR47188.1"/>
    <property type="molecule type" value="Genomic_DNA"/>
</dbReference>
<dbReference type="EMBL" id="MPUK01000011">
    <property type="protein sequence ID" value="ONH65377.1"/>
    <property type="molecule type" value="Genomic_DNA"/>
</dbReference>
<feature type="signal peptide" evidence="11">
    <location>
        <begin position="1"/>
        <end position="21"/>
    </location>
</feature>
<dbReference type="SUPFAM" id="SSF51445">
    <property type="entry name" value="(Trans)glycosidases"/>
    <property type="match status" value="1"/>
</dbReference>
<evidence type="ECO:0000256" key="8">
    <source>
        <dbReference type="ARBA" id="ARBA00023295"/>
    </source>
</evidence>
<dbReference type="Gene3D" id="3.20.20.80">
    <property type="entry name" value="Glycosidases"/>
    <property type="match status" value="1"/>
</dbReference>
<dbReference type="PANTHER" id="PTHR22762">
    <property type="entry name" value="ALPHA-GLUCOSIDASE"/>
    <property type="match status" value="1"/>
</dbReference>
<dbReference type="CDD" id="cd06603">
    <property type="entry name" value="GH31_GANC_GANAB_alpha"/>
    <property type="match status" value="1"/>
</dbReference>
<comment type="similarity">
    <text evidence="3 10">Belongs to the glycosyl hydrolase 31 family.</text>
</comment>
<feature type="domain" description="Glycoside hydrolase family 31 N-terminal" evidence="13">
    <location>
        <begin position="85"/>
        <end position="309"/>
    </location>
</feature>
<evidence type="ECO:0000259" key="13">
    <source>
        <dbReference type="Pfam" id="PF13802"/>
    </source>
</evidence>
<dbReference type="Pfam" id="PF17137">
    <property type="entry name" value="DUF5110"/>
    <property type="match status" value="1"/>
</dbReference>
<dbReference type="Pfam" id="PF21365">
    <property type="entry name" value="Glyco_hydro_31_3rd"/>
    <property type="match status" value="1"/>
</dbReference>
<evidence type="ECO:0000256" key="3">
    <source>
        <dbReference type="ARBA" id="ARBA00007806"/>
    </source>
</evidence>
<proteinExistence type="inferred from homology"/>
<dbReference type="OMA" id="TVHQPLW"/>
<feature type="domain" description="DUF5110" evidence="14">
    <location>
        <begin position="801"/>
        <end position="840"/>
    </location>
</feature>
<dbReference type="Gene3D" id="2.60.40.1760">
    <property type="entry name" value="glycosyl hydrolase (family 31)"/>
    <property type="match status" value="1"/>
</dbReference>
<dbReference type="STRING" id="36022.A0A061BB44"/>
<dbReference type="InterPro" id="IPR000322">
    <property type="entry name" value="Glyco_hydro_31_TIM"/>
</dbReference>
<sequence length="909" mass="103410">MRVIATFVLVALLGLVQYAQAVKPELFKTCGQSGFCNRNRFYASEISKTQASHYSLDKSSVKIESGVITGDLFKTISDTHSVRLPLQIDILENDSIRLRIDEDRSQIDWTNKLLKKERYTGAADWAFAQDPVVNTNAKIDADSGKFTITYGNKSQYTAEVFSKEFKIVIKLNGETQLVLNDRNLLNVEHFRTEDQNDQNLLPEESSYNAFKDDFKDSKGDTLPFGPESVALDFTFEGFKNVYGIPEHADSLSLKDTSNSEPYRLFNVDIFEYETDSRMAMYGAIPFMVAHKPGVSAGVFWVNGADTYIDIKKQQETNEGVLSDSKDTKTHWMSESGIIDVVIFIAETPEQITKNYAALTGTTALPHLFSLGYHQCRWNYNDADDVVEVHRNMDKHKFPYDTIWLDIEYTDSKKYFTWKRDIFPDPVQMMKYLGVTGRNLVTIIDPHIKTGYEVSKALESNSLAVLDKDGNPFKGHCWPGESMWIDTFNPEASAYWRSLFDNGTSFSGDVTNLHIWNDMNEPSVFSGPETTSPKDAITHGQIEIRDDHNIYGLTFHQATYEAMKARYVNKRPFILTRSYFAGSQRTTAMWTGDNMSKWEYLRIATPMILTQNIAGMPFSGADVGGFFGNPSKELLVRWYQAGIWYPFFRAHAHIDSRRREPWIAGEPYTGYMRDAVKTRYALLPLWYTQFYESSVTGKPVMTPLFYKFPQEESLFEIDDEFFIGDILVKPVGEEHAQTVDVLLPDNEMYFHYTDYYVIHGKGKHTVDAPLNKSAVFIRGGSITPRKDRYRRSSKLMQYDPYTLVVAVGQDGTASGTLYIDDGETFNYENGEFVYLDLKLNNGLLTSEVINGSMDILNKLEKVIVLGGELSGPVTVTQGGKRWEAAVNNNESHYVIKNPAVKMSESWSIKF</sequence>
<dbReference type="SUPFAM" id="SSF74650">
    <property type="entry name" value="Galactose mutarotase-like"/>
    <property type="match status" value="1"/>
</dbReference>
<comment type="pathway">
    <text evidence="2">Glycan metabolism; N-glycan metabolism.</text>
</comment>
<dbReference type="SUPFAM" id="SSF51011">
    <property type="entry name" value="Glycosyl hydrolase domain"/>
    <property type="match status" value="1"/>
</dbReference>
<dbReference type="GO" id="GO:0030246">
    <property type="term" value="F:carbohydrate binding"/>
    <property type="evidence" value="ECO:0007669"/>
    <property type="project" value="InterPro"/>
</dbReference>
<comment type="subcellular location">
    <subcellularLocation>
        <location evidence="1">Endoplasmic reticulum</location>
    </subcellularLocation>
</comment>
<evidence type="ECO:0000256" key="9">
    <source>
        <dbReference type="ARBA" id="ARBA00042895"/>
    </source>
</evidence>
<dbReference type="Proteomes" id="UP000189513">
    <property type="component" value="Unassembled WGS sequence"/>
</dbReference>
<dbReference type="CDD" id="cd14752">
    <property type="entry name" value="GH31_N"/>
    <property type="match status" value="1"/>
</dbReference>
<keyword evidence="5 10" id="KW-0378">Hydrolase</keyword>
<dbReference type="VEuPathDB" id="FungiDB:BON22_4707"/>
<evidence type="ECO:0000313" key="16">
    <source>
        <dbReference type="EMBL" id="CDR47188.1"/>
    </source>
</evidence>
<evidence type="ECO:0000256" key="11">
    <source>
        <dbReference type="SAM" id="SignalP"/>
    </source>
</evidence>
<evidence type="ECO:0000256" key="6">
    <source>
        <dbReference type="ARBA" id="ARBA00022824"/>
    </source>
</evidence>
<evidence type="ECO:0000256" key="10">
    <source>
        <dbReference type="RuleBase" id="RU361185"/>
    </source>
</evidence>
<evidence type="ECO:0000313" key="18">
    <source>
        <dbReference type="Proteomes" id="UP000189513"/>
    </source>
</evidence>
<evidence type="ECO:0000256" key="5">
    <source>
        <dbReference type="ARBA" id="ARBA00022801"/>
    </source>
</evidence>
<protein>
    <recommendedName>
        <fullName evidence="9">Glucosidase II subunit alpha</fullName>
    </recommendedName>
</protein>
<accession>A0A061BB44</accession>
<keyword evidence="7" id="KW-0325">Glycoprotein</keyword>
<gene>
    <name evidence="17" type="ORF">BON22_4707</name>
    <name evidence="16" type="ORF">CYFA0S_30e00144g</name>
</gene>
<feature type="domain" description="Glycoside hydrolase family 31 TIM barrel" evidence="12">
    <location>
        <begin position="363"/>
        <end position="688"/>
    </location>
</feature>
<organism evidence="16">
    <name type="scientific">Cyberlindnera fabianii</name>
    <name type="common">Yeast</name>
    <name type="synonym">Hansenula fabianii</name>
    <dbReference type="NCBI Taxonomy" id="36022"/>
    <lineage>
        <taxon>Eukaryota</taxon>
        <taxon>Fungi</taxon>
        <taxon>Dikarya</taxon>
        <taxon>Ascomycota</taxon>
        <taxon>Saccharomycotina</taxon>
        <taxon>Saccharomycetes</taxon>
        <taxon>Phaffomycetales</taxon>
        <taxon>Phaffomycetaceae</taxon>
        <taxon>Cyberlindnera</taxon>
    </lineage>
</organism>